<feature type="compositionally biased region" description="Basic and acidic residues" evidence="2">
    <location>
        <begin position="9"/>
        <end position="21"/>
    </location>
</feature>
<evidence type="ECO:0000313" key="4">
    <source>
        <dbReference type="EMBL" id="KAK9824743.1"/>
    </source>
</evidence>
<feature type="compositionally biased region" description="Gly residues" evidence="2">
    <location>
        <begin position="335"/>
        <end position="346"/>
    </location>
</feature>
<dbReference type="SUPFAM" id="SSF81383">
    <property type="entry name" value="F-box domain"/>
    <property type="match status" value="1"/>
</dbReference>
<reference evidence="4 5" key="1">
    <citation type="journal article" date="2024" name="Nat. Commun.">
        <title>Phylogenomics reveals the evolutionary origins of lichenization in chlorophyte algae.</title>
        <authorList>
            <person name="Puginier C."/>
            <person name="Libourel C."/>
            <person name="Otte J."/>
            <person name="Skaloud P."/>
            <person name="Haon M."/>
            <person name="Grisel S."/>
            <person name="Petersen M."/>
            <person name="Berrin J.G."/>
            <person name="Delaux P.M."/>
            <person name="Dal Grande F."/>
            <person name="Keller J."/>
        </authorList>
    </citation>
    <scope>NUCLEOTIDE SEQUENCE [LARGE SCALE GENOMIC DNA]</scope>
    <source>
        <strain evidence="4 5">SAG 2145</strain>
    </source>
</reference>
<organism evidence="4 5">
    <name type="scientific">Apatococcus lobatus</name>
    <dbReference type="NCBI Taxonomy" id="904363"/>
    <lineage>
        <taxon>Eukaryota</taxon>
        <taxon>Viridiplantae</taxon>
        <taxon>Chlorophyta</taxon>
        <taxon>core chlorophytes</taxon>
        <taxon>Trebouxiophyceae</taxon>
        <taxon>Chlorellales</taxon>
        <taxon>Chlorellaceae</taxon>
        <taxon>Apatococcus</taxon>
    </lineage>
</organism>
<dbReference type="Proteomes" id="UP001438707">
    <property type="component" value="Unassembled WGS sequence"/>
</dbReference>
<dbReference type="InterPro" id="IPR036047">
    <property type="entry name" value="F-box-like_dom_sf"/>
</dbReference>
<dbReference type="PANTHER" id="PTHR36766:SF70">
    <property type="entry name" value="DISEASE RESISTANCE PROTEIN RGA4"/>
    <property type="match status" value="1"/>
</dbReference>
<gene>
    <name evidence="4" type="ORF">WJX74_003770</name>
</gene>
<name>A0AAW1QU29_9CHLO</name>
<evidence type="ECO:0000313" key="5">
    <source>
        <dbReference type="Proteomes" id="UP001438707"/>
    </source>
</evidence>
<feature type="compositionally biased region" description="Acidic residues" evidence="2">
    <location>
        <begin position="367"/>
        <end position="376"/>
    </location>
</feature>
<protein>
    <recommendedName>
        <fullName evidence="3">F-box domain-containing protein</fullName>
    </recommendedName>
</protein>
<dbReference type="InterPro" id="IPR032675">
    <property type="entry name" value="LRR_dom_sf"/>
</dbReference>
<comment type="subcellular location">
    <subcellularLocation>
        <location evidence="1">Cytoplasm</location>
        <location evidence="1">Cytoskeleton</location>
        <location evidence="1">Cilium axoneme</location>
    </subcellularLocation>
</comment>
<dbReference type="PANTHER" id="PTHR36766">
    <property type="entry name" value="PLANT BROAD-SPECTRUM MILDEW RESISTANCE PROTEIN RPW8"/>
    <property type="match status" value="1"/>
</dbReference>
<proteinExistence type="predicted"/>
<dbReference type="AlphaFoldDB" id="A0AAW1QU29"/>
<accession>A0AAW1QU29</accession>
<feature type="compositionally biased region" description="Low complexity" evidence="2">
    <location>
        <begin position="471"/>
        <end position="507"/>
    </location>
</feature>
<evidence type="ECO:0000259" key="3">
    <source>
        <dbReference type="Pfam" id="PF00646"/>
    </source>
</evidence>
<evidence type="ECO:0000256" key="1">
    <source>
        <dbReference type="ARBA" id="ARBA00004430"/>
    </source>
</evidence>
<keyword evidence="5" id="KW-1185">Reference proteome</keyword>
<dbReference type="GO" id="GO:0005930">
    <property type="term" value="C:axoneme"/>
    <property type="evidence" value="ECO:0007669"/>
    <property type="project" value="UniProtKB-SubCell"/>
</dbReference>
<dbReference type="InterPro" id="IPR001810">
    <property type="entry name" value="F-box_dom"/>
</dbReference>
<feature type="compositionally biased region" description="Basic residues" evidence="2">
    <location>
        <begin position="551"/>
        <end position="562"/>
    </location>
</feature>
<feature type="region of interest" description="Disordered" evidence="2">
    <location>
        <begin position="335"/>
        <end position="434"/>
    </location>
</feature>
<feature type="domain" description="F-box" evidence="3">
    <location>
        <begin position="110"/>
        <end position="148"/>
    </location>
</feature>
<feature type="compositionally biased region" description="Polar residues" evidence="2">
    <location>
        <begin position="508"/>
        <end position="547"/>
    </location>
</feature>
<dbReference type="InterPro" id="IPR006553">
    <property type="entry name" value="Leu-rich_rpt_Cys-con_subtyp"/>
</dbReference>
<feature type="compositionally biased region" description="Low complexity" evidence="2">
    <location>
        <begin position="583"/>
        <end position="602"/>
    </location>
</feature>
<comment type="caution">
    <text evidence="4">The sequence shown here is derived from an EMBL/GenBank/DDBJ whole genome shotgun (WGS) entry which is preliminary data.</text>
</comment>
<dbReference type="EMBL" id="JALJOS010000028">
    <property type="protein sequence ID" value="KAK9824743.1"/>
    <property type="molecule type" value="Genomic_DNA"/>
</dbReference>
<feature type="region of interest" description="Disordered" evidence="2">
    <location>
        <begin position="576"/>
        <end position="614"/>
    </location>
</feature>
<feature type="compositionally biased region" description="Low complexity" evidence="2">
    <location>
        <begin position="349"/>
        <end position="363"/>
    </location>
</feature>
<feature type="region of interest" description="Disordered" evidence="2">
    <location>
        <begin position="1"/>
        <end position="35"/>
    </location>
</feature>
<feature type="region of interest" description="Disordered" evidence="2">
    <location>
        <begin position="451"/>
        <end position="562"/>
    </location>
</feature>
<dbReference type="Pfam" id="PF00646">
    <property type="entry name" value="F-box"/>
    <property type="match status" value="1"/>
</dbReference>
<evidence type="ECO:0000256" key="2">
    <source>
        <dbReference type="SAM" id="MobiDB-lite"/>
    </source>
</evidence>
<sequence>MPSRHRDRGARGKREIVDRRTAPQPNQASLAADPATTRFSRNEAINLLYQAFQGCFSRELVSDVLANNHDSVADALDSLKSLCQDTIPSTSSSQAARQGQSAEGEGECLWEKLPEQCKEIILGHLSLEHLARIARTCRDFAQHIRTIRSSKRHLVVPTSMDRPSAVAGFIAAHPAADHLSLRHVARLFCQEPEEARGTPRYRVHHGGGCVMDMRDVARGVAARQGGLPVRDLDLTHFSSLGLRDIRDICDGFAHLQKLRLGHCEKLDDAALRLLAAYRRAPPRASEANCNTSCTAAPGPFSPCLVPSASIPADDIGSTPCNPRNPVEQARLLGIKNGGHGMKGAEGGDSSASQLSSAEALLQQHGAEDEDPDDDGDMASLPGLESDSDLDMDETAFPSLAPEPQADEAGAAPSAPESGELHPQREAAGATSSVSHTALPCAEDVRTSTYRVCRHQSPSDSQHLANPFTAVPTGSPTATTANPSAANPFTAVPTDSPTATKATPSAASQVTAAPTDSLTGTTATPSSASQLTAAPTDSPTATIATPSGSRRLAVKKGAKKGPKVRLEDFLADTCLDRGSPQAHSSPPLAALSPAAGRPAGLLGNNSNHGPHINEKLHRDDQTLPQKDAQQGGDGLTLQSSEQRQHLQYLQHEQANLQSAAQPPISRSGWAQQALTGVGPGGNGSFLAGPASGVQGIMMGSRESGLTATEPAVGGLRSTKLGLEDLYISHCPQVTAVGVRSLVMGSGSASTGGWDVQEAGPAGSLVPGAQGLLRRLTCNNCSCLRDLTLQLPHAATLQHLTLAACPCLHRLHVSARHLETLSVAQCKALRQVKIQAGELTRFVAAGCGRLESLEDVGSLPCLTHLSLTGCLQLSSAGLEEVLAGMPSLAEVDANGCTAITAFPAVTNFQLARLNLTGCAVLRRIVVGSPIIQRLFASSCPRLLELRCLRQRPDELQLKRCDELSIIQLGSSTAT</sequence>
<dbReference type="SUPFAM" id="SSF52047">
    <property type="entry name" value="RNI-like"/>
    <property type="match status" value="1"/>
</dbReference>
<dbReference type="SMART" id="SM00367">
    <property type="entry name" value="LRR_CC"/>
    <property type="match status" value="3"/>
</dbReference>
<dbReference type="Gene3D" id="3.80.10.10">
    <property type="entry name" value="Ribonuclease Inhibitor"/>
    <property type="match status" value="3"/>
</dbReference>
<dbReference type="CDD" id="cd09917">
    <property type="entry name" value="F-box_SF"/>
    <property type="match status" value="1"/>
</dbReference>